<evidence type="ECO:0000259" key="2">
    <source>
        <dbReference type="PROSITE" id="PS51782"/>
    </source>
</evidence>
<dbReference type="EMBL" id="SMSJ01000006">
    <property type="protein sequence ID" value="TDH63252.1"/>
    <property type="molecule type" value="Genomic_DNA"/>
</dbReference>
<dbReference type="Gene3D" id="3.10.350.10">
    <property type="entry name" value="LysM domain"/>
    <property type="match status" value="1"/>
</dbReference>
<organism evidence="3 4">
    <name type="scientific">Dankookia rubra</name>
    <dbReference type="NCBI Taxonomy" id="1442381"/>
    <lineage>
        <taxon>Bacteria</taxon>
        <taxon>Pseudomonadati</taxon>
        <taxon>Pseudomonadota</taxon>
        <taxon>Alphaproteobacteria</taxon>
        <taxon>Acetobacterales</taxon>
        <taxon>Roseomonadaceae</taxon>
        <taxon>Dankookia</taxon>
    </lineage>
</organism>
<evidence type="ECO:0000313" key="4">
    <source>
        <dbReference type="Proteomes" id="UP000295096"/>
    </source>
</evidence>
<dbReference type="CDD" id="cd00118">
    <property type="entry name" value="LysM"/>
    <property type="match status" value="1"/>
</dbReference>
<dbReference type="AlphaFoldDB" id="A0A4R5QIM6"/>
<dbReference type="PANTHER" id="PTHR34700:SF4">
    <property type="entry name" value="PHAGE-LIKE ELEMENT PBSX PROTEIN XKDP"/>
    <property type="match status" value="1"/>
</dbReference>
<keyword evidence="1" id="KW-0472">Membrane</keyword>
<gene>
    <name evidence="3" type="ORF">E2C06_07730</name>
</gene>
<dbReference type="OrthoDB" id="370541at2"/>
<evidence type="ECO:0000313" key="3">
    <source>
        <dbReference type="EMBL" id="TDH63252.1"/>
    </source>
</evidence>
<keyword evidence="4" id="KW-1185">Reference proteome</keyword>
<accession>A0A4R5QIM6</accession>
<dbReference type="PANTHER" id="PTHR34700">
    <property type="entry name" value="POTASSIUM BINDING PROTEIN KBP"/>
    <property type="match status" value="1"/>
</dbReference>
<dbReference type="InterPro" id="IPR052196">
    <property type="entry name" value="Bact_Kbp"/>
</dbReference>
<comment type="caution">
    <text evidence="3">The sequence shown here is derived from an EMBL/GenBank/DDBJ whole genome shotgun (WGS) entry which is preliminary data.</text>
</comment>
<dbReference type="SMART" id="SM00257">
    <property type="entry name" value="LysM"/>
    <property type="match status" value="1"/>
</dbReference>
<feature type="transmembrane region" description="Helical" evidence="1">
    <location>
        <begin position="7"/>
        <end position="28"/>
    </location>
</feature>
<keyword evidence="1" id="KW-0812">Transmembrane</keyword>
<feature type="domain" description="LysM" evidence="2">
    <location>
        <begin position="310"/>
        <end position="359"/>
    </location>
</feature>
<sequence length="372" mass="38997">MTEATKLGRIGLAGLIVVAAIGAAWLMMPDAFPRFGPRPGAEPFPLAAGLSGLPQPAPAPIVDPGLPDPRTEAPRFHVARVSARGMLVTAGRAAPGAEVHLLDDGRELGRARADTRGEWVILPGDALPPGPKELALLARSPGGDPVRSRETLLLVVPEAQVAQGSPPATQMAVPQGAPAARPDAAGAMAMLLPATTAAGAAPRPLQVPAEAAPGRQRLALDVVDYDEAGGMRFAGSAPPGSIVRVYVGRDHAGDAVADPAGRWALSPASQPSFGRHTLRVDQLAAAGSVAARIEMPFQRDRVQEETLPDGRLVVQPGTNLWRIARRVYGRGTRYTVIYQANREQILDPNRIYPGQLFSLPEGPAEADSSRSR</sequence>
<name>A0A4R5QIM6_9PROT</name>
<dbReference type="InterPro" id="IPR036779">
    <property type="entry name" value="LysM_dom_sf"/>
</dbReference>
<dbReference type="PROSITE" id="PS51782">
    <property type="entry name" value="LYSM"/>
    <property type="match status" value="1"/>
</dbReference>
<dbReference type="Proteomes" id="UP000295096">
    <property type="component" value="Unassembled WGS sequence"/>
</dbReference>
<reference evidence="3 4" key="1">
    <citation type="journal article" date="2016" name="J. Microbiol.">
        <title>Dankookia rubra gen. nov., sp. nov., an alphaproteobacterium isolated from sediment of a shallow stream.</title>
        <authorList>
            <person name="Kim W.H."/>
            <person name="Kim D.H."/>
            <person name="Kang K."/>
            <person name="Ahn T.Y."/>
        </authorList>
    </citation>
    <scope>NUCLEOTIDE SEQUENCE [LARGE SCALE GENOMIC DNA]</scope>
    <source>
        <strain evidence="3 4">JCM30602</strain>
    </source>
</reference>
<evidence type="ECO:0000256" key="1">
    <source>
        <dbReference type="SAM" id="Phobius"/>
    </source>
</evidence>
<dbReference type="Pfam" id="PF01476">
    <property type="entry name" value="LysM"/>
    <property type="match status" value="1"/>
</dbReference>
<keyword evidence="1" id="KW-1133">Transmembrane helix</keyword>
<dbReference type="RefSeq" id="WP_133288013.1">
    <property type="nucleotide sequence ID" value="NZ_SMSJ01000006.1"/>
</dbReference>
<dbReference type="InterPro" id="IPR018392">
    <property type="entry name" value="LysM"/>
</dbReference>
<protein>
    <submittedName>
        <fullName evidence="3">LysM peptidoglycan-binding domain-containing protein</fullName>
    </submittedName>
</protein>
<proteinExistence type="predicted"/>